<proteinExistence type="predicted"/>
<dbReference type="Proteomes" id="UP001194468">
    <property type="component" value="Unassembled WGS sequence"/>
</dbReference>
<name>A0AAD4GCF2_BOLED</name>
<sequence length="757" mass="85163">MEHLDEAIILNREALVLCTKGHPDRFASLNNLAFGLSIRYNRLGVMEDLNEAIALNREALVLRPQGHPDRSYSLNNLALNIFTQYEQLRVIEHLDEAIVLNEEALELCPKGHSNRPSLLYNLARCLSIRYNRLGVMEDFYGAIVLHREVLDLRLRGHPDRSTSLNSLANCFFTRYTHLGFKEDLYWAIAIAQEALDLQPQGHPGRSASLDDLACYLYNRFGWSGQLEDKEELFSLYAQLIHVPHVTSSRDLSAARGWVFVAEIFQHPTILDAYETSLRLLVQHLATLPSLPQHLPILKNLSSSLAVNAFSACLRNHSPAKAVELLEQGRCIFWSQLTRLRSPLDDIIATGIEGKALADEFTRLASRIRNAFDSPGTDQHERLCHLNLEMQRVITNTRKLPGHSRFLLPSLFLDLQRAANGGPVIIVNASKHSCDALVILLDCDPVHIPLQVTLESVQDLSTELRTLTVRATKADVTRELAAFLRKLWDYIVSPIVDFLQTILPSQSRIWWCPTGEFSALPLHAAAPYRKGQPKLADLYISSYTPTLTALLRGRQRDPSSPIIQRRRFVAIGQAKAVGEAELPSVGAEMDMIGQLVSDVATFTRIDGEESCVSRVVEELGRNEWVHFACHGIPNRSQPFESAFALHDGRFAIQRIIGCDLKNPEFVYLSACHTTVGDEESPDEVIHLASAMQFIGFRSVIGTMWAVDYGETNKVTSMFYKHMIDETGRLDHTRAALALNKTMQSVHVPLDQRILYIHL</sequence>
<reference evidence="2" key="2">
    <citation type="journal article" date="2020" name="Nat. Commun.">
        <title>Large-scale genome sequencing of mycorrhizal fungi provides insights into the early evolution of symbiotic traits.</title>
        <authorList>
            <person name="Miyauchi S."/>
            <person name="Kiss E."/>
            <person name="Kuo A."/>
            <person name="Drula E."/>
            <person name="Kohler A."/>
            <person name="Sanchez-Garcia M."/>
            <person name="Morin E."/>
            <person name="Andreopoulos B."/>
            <person name="Barry K.W."/>
            <person name="Bonito G."/>
            <person name="Buee M."/>
            <person name="Carver A."/>
            <person name="Chen C."/>
            <person name="Cichocki N."/>
            <person name="Clum A."/>
            <person name="Culley D."/>
            <person name="Crous P.W."/>
            <person name="Fauchery L."/>
            <person name="Girlanda M."/>
            <person name="Hayes R.D."/>
            <person name="Keri Z."/>
            <person name="LaButti K."/>
            <person name="Lipzen A."/>
            <person name="Lombard V."/>
            <person name="Magnuson J."/>
            <person name="Maillard F."/>
            <person name="Murat C."/>
            <person name="Nolan M."/>
            <person name="Ohm R.A."/>
            <person name="Pangilinan J."/>
            <person name="Pereira M.F."/>
            <person name="Perotto S."/>
            <person name="Peter M."/>
            <person name="Pfister S."/>
            <person name="Riley R."/>
            <person name="Sitrit Y."/>
            <person name="Stielow J.B."/>
            <person name="Szollosi G."/>
            <person name="Zifcakova L."/>
            <person name="Stursova M."/>
            <person name="Spatafora J.W."/>
            <person name="Tedersoo L."/>
            <person name="Vaario L.M."/>
            <person name="Yamada A."/>
            <person name="Yan M."/>
            <person name="Wang P."/>
            <person name="Xu J."/>
            <person name="Bruns T."/>
            <person name="Baldrian P."/>
            <person name="Vilgalys R."/>
            <person name="Dunand C."/>
            <person name="Henrissat B."/>
            <person name="Grigoriev I.V."/>
            <person name="Hibbett D."/>
            <person name="Nagy L.G."/>
            <person name="Martin F.M."/>
        </authorList>
    </citation>
    <scope>NUCLEOTIDE SEQUENCE</scope>
    <source>
        <strain evidence="2">BED1</strain>
    </source>
</reference>
<dbReference type="SUPFAM" id="SSF81901">
    <property type="entry name" value="HCP-like"/>
    <property type="match status" value="1"/>
</dbReference>
<comment type="caution">
    <text evidence="2">The sequence shown here is derived from an EMBL/GenBank/DDBJ whole genome shotgun (WGS) entry which is preliminary data.</text>
</comment>
<gene>
    <name evidence="2" type="ORF">L210DRAFT_3550040</name>
</gene>
<reference evidence="2" key="1">
    <citation type="submission" date="2019-10" db="EMBL/GenBank/DDBJ databases">
        <authorList>
            <consortium name="DOE Joint Genome Institute"/>
            <person name="Kuo A."/>
            <person name="Miyauchi S."/>
            <person name="Kiss E."/>
            <person name="Drula E."/>
            <person name="Kohler A."/>
            <person name="Sanchez-Garcia M."/>
            <person name="Andreopoulos B."/>
            <person name="Barry K.W."/>
            <person name="Bonito G."/>
            <person name="Buee M."/>
            <person name="Carver A."/>
            <person name="Chen C."/>
            <person name="Cichocki N."/>
            <person name="Clum A."/>
            <person name="Culley D."/>
            <person name="Crous P.W."/>
            <person name="Fauchery L."/>
            <person name="Girlanda M."/>
            <person name="Hayes R."/>
            <person name="Keri Z."/>
            <person name="LaButti K."/>
            <person name="Lipzen A."/>
            <person name="Lombard V."/>
            <person name="Magnuson J."/>
            <person name="Maillard F."/>
            <person name="Morin E."/>
            <person name="Murat C."/>
            <person name="Nolan M."/>
            <person name="Ohm R."/>
            <person name="Pangilinan J."/>
            <person name="Pereira M."/>
            <person name="Perotto S."/>
            <person name="Peter M."/>
            <person name="Riley R."/>
            <person name="Sitrit Y."/>
            <person name="Stielow B."/>
            <person name="Szollosi G."/>
            <person name="Zifcakova L."/>
            <person name="Stursova M."/>
            <person name="Spatafora J.W."/>
            <person name="Tedersoo L."/>
            <person name="Vaario L.-M."/>
            <person name="Yamada A."/>
            <person name="Yan M."/>
            <person name="Wang P."/>
            <person name="Xu J."/>
            <person name="Bruns T."/>
            <person name="Baldrian P."/>
            <person name="Vilgalys R."/>
            <person name="Henrissat B."/>
            <person name="Grigoriev I.V."/>
            <person name="Hibbett D."/>
            <person name="Nagy L.G."/>
            <person name="Martin F.M."/>
        </authorList>
    </citation>
    <scope>NUCLEOTIDE SEQUENCE</scope>
    <source>
        <strain evidence="2">BED1</strain>
    </source>
</reference>
<dbReference type="Pfam" id="PF12770">
    <property type="entry name" value="CHAT"/>
    <property type="match status" value="1"/>
</dbReference>
<dbReference type="InterPro" id="IPR024983">
    <property type="entry name" value="CHAT_dom"/>
</dbReference>
<accession>A0AAD4GCF2</accession>
<dbReference type="Gene3D" id="1.25.40.10">
    <property type="entry name" value="Tetratricopeptide repeat domain"/>
    <property type="match status" value="2"/>
</dbReference>
<evidence type="ECO:0000313" key="2">
    <source>
        <dbReference type="EMBL" id="KAF8436034.1"/>
    </source>
</evidence>
<dbReference type="EMBL" id="WHUW01000023">
    <property type="protein sequence ID" value="KAF8436034.1"/>
    <property type="molecule type" value="Genomic_DNA"/>
</dbReference>
<dbReference type="InterPro" id="IPR011990">
    <property type="entry name" value="TPR-like_helical_dom_sf"/>
</dbReference>
<protein>
    <submittedName>
        <fullName evidence="2">CHAT domain-containing protein</fullName>
    </submittedName>
</protein>
<feature type="non-terminal residue" evidence="2">
    <location>
        <position position="757"/>
    </location>
</feature>
<organism evidence="2 3">
    <name type="scientific">Boletus edulis BED1</name>
    <dbReference type="NCBI Taxonomy" id="1328754"/>
    <lineage>
        <taxon>Eukaryota</taxon>
        <taxon>Fungi</taxon>
        <taxon>Dikarya</taxon>
        <taxon>Basidiomycota</taxon>
        <taxon>Agaricomycotina</taxon>
        <taxon>Agaricomycetes</taxon>
        <taxon>Agaricomycetidae</taxon>
        <taxon>Boletales</taxon>
        <taxon>Boletineae</taxon>
        <taxon>Boletaceae</taxon>
        <taxon>Boletoideae</taxon>
        <taxon>Boletus</taxon>
    </lineage>
</organism>
<feature type="domain" description="CHAT" evidence="1">
    <location>
        <begin position="482"/>
        <end position="744"/>
    </location>
</feature>
<evidence type="ECO:0000259" key="1">
    <source>
        <dbReference type="Pfam" id="PF12770"/>
    </source>
</evidence>
<evidence type="ECO:0000313" key="3">
    <source>
        <dbReference type="Proteomes" id="UP001194468"/>
    </source>
</evidence>
<keyword evidence="3" id="KW-1185">Reference proteome</keyword>
<dbReference type="AlphaFoldDB" id="A0AAD4GCF2"/>